<dbReference type="PRINTS" id="PR00377">
    <property type="entry name" value="IMPHPHTASES"/>
</dbReference>
<keyword evidence="6 7" id="KW-0479">Metal-binding</keyword>
<feature type="binding site" evidence="7">
    <location>
        <position position="202"/>
    </location>
    <ligand>
        <name>Mg(2+)</name>
        <dbReference type="ChEBI" id="CHEBI:18420"/>
        <label>1</label>
        <note>catalytic</note>
    </ligand>
</feature>
<feature type="binding site" evidence="6">
    <location>
        <position position="325"/>
    </location>
    <ligand>
        <name>substrate</name>
    </ligand>
</feature>
<organism evidence="9 10">
    <name type="scientific">Labrys okinawensis</name>
    <dbReference type="NCBI Taxonomy" id="346911"/>
    <lineage>
        <taxon>Bacteria</taxon>
        <taxon>Pseudomonadati</taxon>
        <taxon>Pseudomonadota</taxon>
        <taxon>Alphaproteobacteria</taxon>
        <taxon>Hyphomicrobiales</taxon>
        <taxon>Xanthobacteraceae</taxon>
        <taxon>Labrys</taxon>
    </lineage>
</organism>
<evidence type="ECO:0000256" key="8">
    <source>
        <dbReference type="SAM" id="MobiDB-lite"/>
    </source>
</evidence>
<dbReference type="SUPFAM" id="SSF56655">
    <property type="entry name" value="Carbohydrate phosphatase"/>
    <property type="match status" value="1"/>
</dbReference>
<keyword evidence="5 6" id="KW-0472">Membrane</keyword>
<dbReference type="OrthoDB" id="9785695at2"/>
<feature type="binding site" evidence="6">
    <location>
        <begin position="204"/>
        <end position="207"/>
    </location>
    <ligand>
        <name>substrate</name>
    </ligand>
</feature>
<reference evidence="9 10" key="1">
    <citation type="submission" date="2018-02" db="EMBL/GenBank/DDBJ databases">
        <title>Whole genome sequencing of endophytic bacterium.</title>
        <authorList>
            <person name="Eedara R."/>
            <person name="Podile A.R."/>
        </authorList>
    </citation>
    <scope>NUCLEOTIDE SEQUENCE [LARGE SCALE GENOMIC DNA]</scope>
    <source>
        <strain evidence="9 10">RP1T</strain>
    </source>
</reference>
<feature type="binding site" evidence="6">
    <location>
        <position position="202"/>
    </location>
    <ligand>
        <name>Mg(2+)</name>
        <dbReference type="ChEBI" id="CHEBI:18420"/>
        <label>1</label>
    </ligand>
</feature>
<comment type="catalytic activity">
    <reaction evidence="6">
        <text>adenosine 3',5'-bisphosphate + H2O = AMP + phosphate</text>
        <dbReference type="Rhea" id="RHEA:10040"/>
        <dbReference type="ChEBI" id="CHEBI:15377"/>
        <dbReference type="ChEBI" id="CHEBI:43474"/>
        <dbReference type="ChEBI" id="CHEBI:58343"/>
        <dbReference type="ChEBI" id="CHEBI:456215"/>
        <dbReference type="EC" id="3.1.3.7"/>
    </reaction>
</comment>
<accession>A0A2S9QG02</accession>
<name>A0A2S9QG02_9HYPH</name>
<evidence type="ECO:0000256" key="4">
    <source>
        <dbReference type="ARBA" id="ARBA00022801"/>
    </source>
</evidence>
<gene>
    <name evidence="6 9" type="primary">cysQ</name>
    <name evidence="9" type="ORF">C5L14_08025</name>
</gene>
<evidence type="ECO:0000256" key="6">
    <source>
        <dbReference type="HAMAP-Rule" id="MF_02095"/>
    </source>
</evidence>
<dbReference type="Pfam" id="PF00459">
    <property type="entry name" value="Inositol_P"/>
    <property type="match status" value="1"/>
</dbReference>
<feature type="binding site" evidence="6">
    <location>
        <position position="183"/>
    </location>
    <ligand>
        <name>Mg(2+)</name>
        <dbReference type="ChEBI" id="CHEBI:18420"/>
        <label>1</label>
    </ligand>
</feature>
<dbReference type="NCBIfam" id="TIGR01331">
    <property type="entry name" value="bisphos_cysQ"/>
    <property type="match status" value="1"/>
</dbReference>
<comment type="cofactor">
    <cofactor evidence="6 7">
        <name>Mg(2+)</name>
        <dbReference type="ChEBI" id="CHEBI:18420"/>
    </cofactor>
</comment>
<dbReference type="HAMAP" id="MF_02095">
    <property type="entry name" value="CysQ"/>
    <property type="match status" value="1"/>
</dbReference>
<feature type="binding site" evidence="6">
    <location>
        <position position="205"/>
    </location>
    <ligand>
        <name>Mg(2+)</name>
        <dbReference type="ChEBI" id="CHEBI:18420"/>
        <label>2</label>
    </ligand>
</feature>
<dbReference type="InterPro" id="IPR050725">
    <property type="entry name" value="CysQ/Inositol_MonoPase"/>
</dbReference>
<dbReference type="InterPro" id="IPR006240">
    <property type="entry name" value="CysQ"/>
</dbReference>
<feature type="binding site" evidence="7">
    <location>
        <position position="204"/>
    </location>
    <ligand>
        <name>Mg(2+)</name>
        <dbReference type="ChEBI" id="CHEBI:18420"/>
        <label>1</label>
        <note>catalytic</note>
    </ligand>
</feature>
<dbReference type="GO" id="GO:0046854">
    <property type="term" value="P:phosphatidylinositol phosphate biosynthetic process"/>
    <property type="evidence" value="ECO:0007669"/>
    <property type="project" value="InterPro"/>
</dbReference>
<dbReference type="EC" id="3.1.3.7" evidence="6"/>
<dbReference type="GO" id="GO:0000287">
    <property type="term" value="F:magnesium ion binding"/>
    <property type="evidence" value="ECO:0007669"/>
    <property type="project" value="UniProtKB-UniRule"/>
</dbReference>
<keyword evidence="2 6" id="KW-1003">Cell membrane</keyword>
<evidence type="ECO:0000256" key="5">
    <source>
        <dbReference type="ARBA" id="ARBA00023136"/>
    </source>
</evidence>
<evidence type="ECO:0000313" key="10">
    <source>
        <dbReference type="Proteomes" id="UP000237682"/>
    </source>
</evidence>
<dbReference type="AlphaFoldDB" id="A0A2S9QG02"/>
<feature type="binding site" evidence="6">
    <location>
        <position position="204"/>
    </location>
    <ligand>
        <name>Mg(2+)</name>
        <dbReference type="ChEBI" id="CHEBI:18420"/>
        <label>1</label>
    </ligand>
</feature>
<proteinExistence type="inferred from homology"/>
<dbReference type="Proteomes" id="UP000237682">
    <property type="component" value="Unassembled WGS sequence"/>
</dbReference>
<comment type="function">
    <text evidence="6">Converts adenosine-3',5'-bisphosphate (PAP) to AMP.</text>
</comment>
<evidence type="ECO:0000313" key="9">
    <source>
        <dbReference type="EMBL" id="PRH88296.1"/>
    </source>
</evidence>
<feature type="binding site" evidence="6">
    <location>
        <position position="183"/>
    </location>
    <ligand>
        <name>substrate</name>
    </ligand>
</feature>
<dbReference type="Gene3D" id="3.40.190.80">
    <property type="match status" value="1"/>
</dbReference>
<dbReference type="EMBL" id="PUEJ01000003">
    <property type="protein sequence ID" value="PRH88296.1"/>
    <property type="molecule type" value="Genomic_DNA"/>
</dbReference>
<keyword evidence="4 6" id="KW-0378">Hydrolase</keyword>
<evidence type="ECO:0000256" key="7">
    <source>
        <dbReference type="PIRSR" id="PIRSR600760-2"/>
    </source>
</evidence>
<evidence type="ECO:0000256" key="2">
    <source>
        <dbReference type="ARBA" id="ARBA00022475"/>
    </source>
</evidence>
<feature type="binding site" evidence="6">
    <location>
        <position position="325"/>
    </location>
    <ligand>
        <name>Mg(2+)</name>
        <dbReference type="ChEBI" id="CHEBI:18420"/>
        <label>2</label>
    </ligand>
</feature>
<dbReference type="PROSITE" id="PS00630">
    <property type="entry name" value="IMP_2"/>
    <property type="match status" value="1"/>
</dbReference>
<dbReference type="GO" id="GO:0005886">
    <property type="term" value="C:plasma membrane"/>
    <property type="evidence" value="ECO:0007669"/>
    <property type="project" value="UniProtKB-SubCell"/>
</dbReference>
<feature type="binding site" evidence="7">
    <location>
        <position position="183"/>
    </location>
    <ligand>
        <name>Mg(2+)</name>
        <dbReference type="ChEBI" id="CHEBI:18420"/>
        <label>1</label>
        <note>catalytic</note>
    </ligand>
</feature>
<evidence type="ECO:0000256" key="3">
    <source>
        <dbReference type="ARBA" id="ARBA00022519"/>
    </source>
</evidence>
<keyword evidence="10" id="KW-1185">Reference proteome</keyword>
<dbReference type="PANTHER" id="PTHR43028:SF5">
    <property type="entry name" value="3'(2'),5'-BISPHOSPHATE NUCLEOTIDASE 1"/>
    <property type="match status" value="1"/>
</dbReference>
<dbReference type="GO" id="GO:0008441">
    <property type="term" value="F:3'(2'),5'-bisphosphate nucleotidase activity"/>
    <property type="evidence" value="ECO:0007669"/>
    <property type="project" value="UniProtKB-UniRule"/>
</dbReference>
<dbReference type="GO" id="GO:0050427">
    <property type="term" value="P:3'-phosphoadenosine 5'-phosphosulfate metabolic process"/>
    <property type="evidence" value="ECO:0007669"/>
    <property type="project" value="TreeGrafter"/>
</dbReference>
<dbReference type="Gene3D" id="3.30.540.10">
    <property type="entry name" value="Fructose-1,6-Bisphosphatase, subunit A, domain 1"/>
    <property type="match status" value="1"/>
</dbReference>
<feature type="region of interest" description="Disordered" evidence="8">
    <location>
        <begin position="1"/>
        <end position="42"/>
    </location>
</feature>
<dbReference type="CDD" id="cd01638">
    <property type="entry name" value="CysQ"/>
    <property type="match status" value="1"/>
</dbReference>
<comment type="similarity">
    <text evidence="1 6">Belongs to the inositol monophosphatase superfamily. CysQ family.</text>
</comment>
<keyword evidence="3 6" id="KW-0997">Cell inner membrane</keyword>
<protein>
    <recommendedName>
        <fullName evidence="6">3'(2'),5'-bisphosphate nucleotidase CysQ</fullName>
        <ecNumber evidence="6">3.1.3.7</ecNumber>
    </recommendedName>
    <alternativeName>
        <fullName evidence="6">3'(2'),5-bisphosphonucleoside 3'(2')-phosphohydrolase</fullName>
    </alternativeName>
    <alternativeName>
        <fullName evidence="6">3'-phosphoadenosine 5'-phosphate phosphatase</fullName>
        <shortName evidence="6">PAP phosphatase</shortName>
    </alternativeName>
</protein>
<keyword evidence="6 7" id="KW-0460">Magnesium</keyword>
<dbReference type="GO" id="GO:0000103">
    <property type="term" value="P:sulfate assimilation"/>
    <property type="evidence" value="ECO:0007669"/>
    <property type="project" value="TreeGrafter"/>
</dbReference>
<dbReference type="InterPro" id="IPR000760">
    <property type="entry name" value="Inositol_monophosphatase-like"/>
</dbReference>
<comment type="subcellular location">
    <subcellularLocation>
        <location evidence="6">Cell inner membrane</location>
        <topology evidence="6">Peripheral membrane protein</topology>
        <orientation evidence="6">Cytoplasmic side</orientation>
    </subcellularLocation>
</comment>
<evidence type="ECO:0000256" key="1">
    <source>
        <dbReference type="ARBA" id="ARBA00005289"/>
    </source>
</evidence>
<feature type="binding site" evidence="7">
    <location>
        <position position="205"/>
    </location>
    <ligand>
        <name>Mg(2+)</name>
        <dbReference type="ChEBI" id="CHEBI:18420"/>
        <label>1</label>
        <note>catalytic</note>
    </ligand>
</feature>
<feature type="binding site" evidence="6">
    <location>
        <position position="202"/>
    </location>
    <ligand>
        <name>Mg(2+)</name>
        <dbReference type="ChEBI" id="CHEBI:18420"/>
        <label>2</label>
    </ligand>
</feature>
<comment type="caution">
    <text evidence="9">The sequence shown here is derived from an EMBL/GenBank/DDBJ whole genome shotgun (WGS) entry which is preliminary data.</text>
</comment>
<dbReference type="PANTHER" id="PTHR43028">
    <property type="entry name" value="3'(2'),5'-BISPHOSPHATE NUCLEOTIDASE 1"/>
    <property type="match status" value="1"/>
</dbReference>
<dbReference type="InterPro" id="IPR020550">
    <property type="entry name" value="Inositol_monophosphatase_CS"/>
</dbReference>
<sequence>MADARAEQGGQIKRIELKTSGHRSTQNKSGEKGKSGENQISKPVFQIDSAARDVKARGTGLSCYALFATLGRDCEGDAHSAARPNILAVGCQSGLNRPLLSEALLTQTAQTSPSPLSSPDAIAQAFAEIAREAGAAIMQVYAKGCDARIKDDRSPVTEADEVAEAIILRRLAHVMPDVPVVAEECAAKGVIPDVGRRFILVDPLDGTKEFLNRNGEFTVNIALIEDGKPVAGCVFAPAVNALYAGGDTAWRVRDGIEERISTRAYPAEGLTALCSRSHPDAKSEAFLAEYAIADRREAGSSLKFCRVAEGVADVYPRFGPTMEWDVAAGHAVLSAAGGQVLMPDGEDFRYGKADAGFRNVAFVAWGQDAPQK</sequence>
<feature type="binding site" evidence="7">
    <location>
        <position position="325"/>
    </location>
    <ligand>
        <name>Mg(2+)</name>
        <dbReference type="ChEBI" id="CHEBI:18420"/>
        <label>1</label>
        <note>catalytic</note>
    </ligand>
</feature>